<comment type="caution">
    <text evidence="2">The sequence shown here is derived from an EMBL/GenBank/DDBJ whole genome shotgun (WGS) entry which is preliminary data.</text>
</comment>
<dbReference type="EMBL" id="JWZX01002034">
    <property type="protein sequence ID" value="KOO31349.1"/>
    <property type="molecule type" value="Genomic_DNA"/>
</dbReference>
<proteinExistence type="predicted"/>
<gene>
    <name evidence="2" type="ORF">Ctob_005367</name>
</gene>
<sequence>MPRTVKLAVPLALPADVYHALRSDRGFDLYCADKEGANFMLHSEGRTTDAGPHEITCTYSYKSLPKIMSAVLGSSARLEILSKMLYTPHLFGDANPTLVTTNPNVFGGRISTESRCYLEPTASGACILHVSATVDVRVFGVGTLVEGIFMGFLRDSYDKLEALALEYVRTPAFAAFASDEARMVMAPRATSARALTISAFKKRDNGAGASHARAPTHDLLARAPSASETTDVTDPDLDDGATLAADDEFVVLHELTNDAEESRGVKGSHALPSAVLGTDLADGARLTFDSAVLGTGLAAADGARLTFDATTTTIPKGSSTPGSSSYEGRLESSGIARSPEHIPGAVSGARSPEHVTGAVSGAPQDEPQTIDRVKGALSDMAASVGEGVEDLCAQPTPGHRGGGA</sequence>
<organism evidence="2 3">
    <name type="scientific">Chrysochromulina tobinii</name>
    <dbReference type="NCBI Taxonomy" id="1460289"/>
    <lineage>
        <taxon>Eukaryota</taxon>
        <taxon>Haptista</taxon>
        <taxon>Haptophyta</taxon>
        <taxon>Prymnesiophyceae</taxon>
        <taxon>Prymnesiales</taxon>
        <taxon>Chrysochromulinaceae</taxon>
        <taxon>Chrysochromulina</taxon>
    </lineage>
</organism>
<feature type="region of interest" description="Disordered" evidence="1">
    <location>
        <begin position="311"/>
        <end position="330"/>
    </location>
</feature>
<name>A0A0M0JXQ5_9EUKA</name>
<dbReference type="AlphaFoldDB" id="A0A0M0JXQ5"/>
<protein>
    <submittedName>
        <fullName evidence="2">Uncharacterized protein</fullName>
    </submittedName>
</protein>
<feature type="region of interest" description="Disordered" evidence="1">
    <location>
        <begin position="345"/>
        <end position="367"/>
    </location>
</feature>
<reference evidence="3" key="1">
    <citation type="journal article" date="2015" name="PLoS Genet.">
        <title>Genome Sequence and Transcriptome Analyses of Chrysochromulina tobin: Metabolic Tools for Enhanced Algal Fitness in the Prominent Order Prymnesiales (Haptophyceae).</title>
        <authorList>
            <person name="Hovde B.T."/>
            <person name="Deodato C.R."/>
            <person name="Hunsperger H.M."/>
            <person name="Ryken S.A."/>
            <person name="Yost W."/>
            <person name="Jha R.K."/>
            <person name="Patterson J."/>
            <person name="Monnat R.J. Jr."/>
            <person name="Barlow S.B."/>
            <person name="Starkenburg S.R."/>
            <person name="Cattolico R.A."/>
        </authorList>
    </citation>
    <scope>NUCLEOTIDE SEQUENCE</scope>
    <source>
        <strain evidence="3">CCMP291</strain>
    </source>
</reference>
<keyword evidence="3" id="KW-1185">Reference proteome</keyword>
<feature type="compositionally biased region" description="Polar residues" evidence="1">
    <location>
        <begin position="311"/>
        <end position="326"/>
    </location>
</feature>
<evidence type="ECO:0000313" key="3">
    <source>
        <dbReference type="Proteomes" id="UP000037460"/>
    </source>
</evidence>
<evidence type="ECO:0000256" key="1">
    <source>
        <dbReference type="SAM" id="MobiDB-lite"/>
    </source>
</evidence>
<accession>A0A0M0JXQ5</accession>
<feature type="region of interest" description="Disordered" evidence="1">
    <location>
        <begin position="206"/>
        <end position="239"/>
    </location>
</feature>
<evidence type="ECO:0000313" key="2">
    <source>
        <dbReference type="EMBL" id="KOO31349.1"/>
    </source>
</evidence>
<dbReference type="Proteomes" id="UP000037460">
    <property type="component" value="Unassembled WGS sequence"/>
</dbReference>